<keyword evidence="5" id="KW-0479">Metal-binding</keyword>
<dbReference type="Gene3D" id="1.10.3090.10">
    <property type="entry name" value="cca-adding enzyme, domain 2"/>
    <property type="match status" value="1"/>
</dbReference>
<dbReference type="Pfam" id="PF12627">
    <property type="entry name" value="PolyA_pol_RNAbd"/>
    <property type="match status" value="1"/>
</dbReference>
<keyword evidence="6" id="KW-0547">Nucleotide-binding</keyword>
<dbReference type="GO" id="GO:0008033">
    <property type="term" value="P:tRNA processing"/>
    <property type="evidence" value="ECO:0007669"/>
    <property type="project" value="UniProtKB-KW"/>
</dbReference>
<feature type="domain" description="tRNA nucleotidyltransferase/poly(A) polymerase RNA and SrmB- binding" evidence="9">
    <location>
        <begin position="179"/>
        <end position="221"/>
    </location>
</feature>
<comment type="cofactor">
    <cofactor evidence="1">
        <name>Mg(2+)</name>
        <dbReference type="ChEBI" id="CHEBI:18420"/>
    </cofactor>
</comment>
<dbReference type="InterPro" id="IPR032828">
    <property type="entry name" value="PolyA_RNA-bd"/>
</dbReference>
<evidence type="ECO:0000256" key="2">
    <source>
        <dbReference type="ARBA" id="ARBA00022679"/>
    </source>
</evidence>
<keyword evidence="3" id="KW-0819">tRNA processing</keyword>
<dbReference type="Gene3D" id="3.30.460.10">
    <property type="entry name" value="Beta Polymerase, domain 2"/>
    <property type="match status" value="1"/>
</dbReference>
<dbReference type="GO" id="GO:0000166">
    <property type="term" value="F:nucleotide binding"/>
    <property type="evidence" value="ECO:0007669"/>
    <property type="project" value="UniProtKB-KW"/>
</dbReference>
<dbReference type="GO" id="GO:0000049">
    <property type="term" value="F:tRNA binding"/>
    <property type="evidence" value="ECO:0007669"/>
    <property type="project" value="TreeGrafter"/>
</dbReference>
<dbReference type="Pfam" id="PF01743">
    <property type="entry name" value="PolyA_pol"/>
    <property type="match status" value="1"/>
</dbReference>
<feature type="domain" description="Poly A polymerase head" evidence="8">
    <location>
        <begin position="25"/>
        <end position="147"/>
    </location>
</feature>
<protein>
    <submittedName>
        <fullName evidence="10">tRNA nucleotidyltransferase</fullName>
    </submittedName>
</protein>
<dbReference type="GO" id="GO:0016779">
    <property type="term" value="F:nucleotidyltransferase activity"/>
    <property type="evidence" value="ECO:0007669"/>
    <property type="project" value="UniProtKB-KW"/>
</dbReference>
<evidence type="ECO:0000256" key="5">
    <source>
        <dbReference type="ARBA" id="ARBA00022723"/>
    </source>
</evidence>
<evidence type="ECO:0000259" key="8">
    <source>
        <dbReference type="Pfam" id="PF01743"/>
    </source>
</evidence>
<name>A0A9E7N1K8_9CAUD</name>
<evidence type="ECO:0000256" key="4">
    <source>
        <dbReference type="ARBA" id="ARBA00022695"/>
    </source>
</evidence>
<keyword evidence="2" id="KW-0808">Transferase</keyword>
<keyword evidence="4" id="KW-0548">Nucleotidyltransferase</keyword>
<dbReference type="PANTHER" id="PTHR46173">
    <property type="entry name" value="CCA TRNA NUCLEOTIDYLTRANSFERASE 1, MITOCHONDRIAL"/>
    <property type="match status" value="1"/>
</dbReference>
<dbReference type="CDD" id="cd05398">
    <property type="entry name" value="NT_ClassII-CCAase"/>
    <property type="match status" value="1"/>
</dbReference>
<organism evidence="10 11">
    <name type="scientific">Brevundimonas phage vB_BpoS-Gurke</name>
    <dbReference type="NCBI Taxonomy" id="2948599"/>
    <lineage>
        <taxon>Viruses</taxon>
        <taxon>Duplodnaviria</taxon>
        <taxon>Heunggongvirae</taxon>
        <taxon>Uroviricota</taxon>
        <taxon>Caudoviricetes</taxon>
        <taxon>Jeanschmidtviridae</taxon>
        <taxon>Kikimoravirus</taxon>
        <taxon>Kikimoravirus gurke</taxon>
    </lineage>
</organism>
<keyword evidence="11" id="KW-1185">Reference proteome</keyword>
<dbReference type="GO" id="GO:0046872">
    <property type="term" value="F:metal ion binding"/>
    <property type="evidence" value="ECO:0007669"/>
    <property type="project" value="UniProtKB-KW"/>
</dbReference>
<dbReference type="EMBL" id="ON529850">
    <property type="protein sequence ID" value="UTC28196.1"/>
    <property type="molecule type" value="Genomic_DNA"/>
</dbReference>
<evidence type="ECO:0000313" key="11">
    <source>
        <dbReference type="Proteomes" id="UP001055634"/>
    </source>
</evidence>
<dbReference type="Proteomes" id="UP001055634">
    <property type="component" value="Segment"/>
</dbReference>
<evidence type="ECO:0000259" key="9">
    <source>
        <dbReference type="Pfam" id="PF12627"/>
    </source>
</evidence>
<dbReference type="InterPro" id="IPR050264">
    <property type="entry name" value="Bact_CCA-adding_enz_type3_sf"/>
</dbReference>
<dbReference type="PANTHER" id="PTHR46173:SF1">
    <property type="entry name" value="CCA TRNA NUCLEOTIDYLTRANSFERASE 1, MITOCHONDRIAL"/>
    <property type="match status" value="1"/>
</dbReference>
<evidence type="ECO:0000256" key="1">
    <source>
        <dbReference type="ARBA" id="ARBA00001946"/>
    </source>
</evidence>
<evidence type="ECO:0000313" key="10">
    <source>
        <dbReference type="EMBL" id="UTC28196.1"/>
    </source>
</evidence>
<dbReference type="InterPro" id="IPR043519">
    <property type="entry name" value="NT_sf"/>
</dbReference>
<reference evidence="10" key="1">
    <citation type="submission" date="2022-04" db="EMBL/GenBank/DDBJ databases">
        <authorList>
            <person name="Friedrich I."/>
            <person name="Schneider D."/>
            <person name="Poehlein A."/>
            <person name="Hertel R."/>
            <person name="Daniel R."/>
        </authorList>
    </citation>
    <scope>NUCLEOTIDE SEQUENCE</scope>
</reference>
<accession>A0A9E7N1K8</accession>
<evidence type="ECO:0000256" key="6">
    <source>
        <dbReference type="ARBA" id="ARBA00022741"/>
    </source>
</evidence>
<sequence>MTNAADIPLPLHALREAFVQSGHDLRFVGGCVRAYFMGEEAKDIDLCTDATPEEAMAIYRSEGLNYYLTGLEHGTITVGVGSMLYEITSLREEFDHDGRHAKVRFTRDWAGDLSRRDLTCNAMAMSFDGAIYDPHDGMADLIAGHVRFVGDCAQRVKEDYLRILRYFRFYARYGRGAPDDASLEACTTHASGLKTISAERIWQEMKLILRHRSAVHTLRHMAPVLPHIGVSDPRFDALEDAAEFTEDPVLRALALVGRDRIDVLAERWRWSNAEKDKAAYVAKKGIIAPTLEKLKYQAWVKDVPEEHLRAWCDYTGGQTAWREFTSEYLVRPSFPLKGGDFMAAGYAGPDIGAGIKSAKLVWALSDYKVSRDELLLMIQEGVECFLSPQKS</sequence>
<dbReference type="SUPFAM" id="SSF81891">
    <property type="entry name" value="Poly A polymerase C-terminal region-like"/>
    <property type="match status" value="1"/>
</dbReference>
<evidence type="ECO:0000256" key="7">
    <source>
        <dbReference type="ARBA" id="ARBA00022842"/>
    </source>
</evidence>
<evidence type="ECO:0000256" key="3">
    <source>
        <dbReference type="ARBA" id="ARBA00022694"/>
    </source>
</evidence>
<proteinExistence type="predicted"/>
<gene>
    <name evidence="10" type="ORF">GURKE_01650</name>
</gene>
<dbReference type="SUPFAM" id="SSF81301">
    <property type="entry name" value="Nucleotidyltransferase"/>
    <property type="match status" value="1"/>
</dbReference>
<keyword evidence="7" id="KW-0460">Magnesium</keyword>
<dbReference type="InterPro" id="IPR002646">
    <property type="entry name" value="PolA_pol_head_dom"/>
</dbReference>